<dbReference type="Proteomes" id="UP000243515">
    <property type="component" value="Unassembled WGS sequence"/>
</dbReference>
<dbReference type="PROSITE" id="PS00018">
    <property type="entry name" value="EF_HAND_1"/>
    <property type="match status" value="2"/>
</dbReference>
<dbReference type="SMART" id="SM00054">
    <property type="entry name" value="EFh"/>
    <property type="match status" value="2"/>
</dbReference>
<feature type="compositionally biased region" description="Polar residues" evidence="3">
    <location>
        <begin position="88"/>
        <end position="104"/>
    </location>
</feature>
<evidence type="ECO:0000259" key="4">
    <source>
        <dbReference type="PROSITE" id="PS50222"/>
    </source>
</evidence>
<sequence length="299" mass="31947">MTSNAPYKPSPLSFGSQRASPFRRQSSPVSPPTTLRPNTPGSSPGKGHTPVQSPSKLNQSYTAEDEDVLVGEDAPIAAPKFREPPSSPTRGANSRGSFSMTGFHSSRPMLVDSDALTRLPPAQLREMREAFQVLDRDNDGSVNRDDVADVLSNLGQDSSPSATLPYFLPGTSQTLNLPTFLKTLSTLLAPFSSQKELLNAFSAFDDDDTGQIDVSELRDALLHTSPETGESLLTEREVDDVMNGFTGRRTFGGKAARSAGLGGGLKRAEVFRYQEFVNSVMGTDGANAGASTEKGTTQD</sequence>
<dbReference type="Pfam" id="PF13405">
    <property type="entry name" value="EF-hand_6"/>
    <property type="match status" value="2"/>
</dbReference>
<evidence type="ECO:0000256" key="3">
    <source>
        <dbReference type="SAM" id="MobiDB-lite"/>
    </source>
</evidence>
<feature type="domain" description="EF-hand" evidence="4">
    <location>
        <begin position="122"/>
        <end position="157"/>
    </location>
</feature>
<dbReference type="PANTHER" id="PTHR23049">
    <property type="entry name" value="MYOSIN REGULATORY LIGHT CHAIN 2"/>
    <property type="match status" value="1"/>
</dbReference>
<dbReference type="Gene3D" id="1.10.238.10">
    <property type="entry name" value="EF-hand"/>
    <property type="match status" value="2"/>
</dbReference>
<keyword evidence="1" id="KW-0677">Repeat</keyword>
<gene>
    <name evidence="5" type="ORF">Egran_02741</name>
</gene>
<organism evidence="5 6">
    <name type="scientific">Elaphomyces granulatus</name>
    <dbReference type="NCBI Taxonomy" id="519963"/>
    <lineage>
        <taxon>Eukaryota</taxon>
        <taxon>Fungi</taxon>
        <taxon>Dikarya</taxon>
        <taxon>Ascomycota</taxon>
        <taxon>Pezizomycotina</taxon>
        <taxon>Eurotiomycetes</taxon>
        <taxon>Eurotiomycetidae</taxon>
        <taxon>Eurotiales</taxon>
        <taxon>Elaphomycetaceae</taxon>
        <taxon>Elaphomyces</taxon>
    </lineage>
</organism>
<proteinExistence type="predicted"/>
<feature type="domain" description="EF-hand" evidence="4">
    <location>
        <begin position="192"/>
        <end position="227"/>
    </location>
</feature>
<dbReference type="InterPro" id="IPR002048">
    <property type="entry name" value="EF_hand_dom"/>
</dbReference>
<dbReference type="OrthoDB" id="429467at2759"/>
<dbReference type="InterPro" id="IPR011992">
    <property type="entry name" value="EF-hand-dom_pair"/>
</dbReference>
<comment type="caution">
    <text evidence="5">The sequence shown here is derived from an EMBL/GenBank/DDBJ whole genome shotgun (WGS) entry which is preliminary data.</text>
</comment>
<protein>
    <recommendedName>
        <fullName evidence="4">EF-hand domain-containing protein</fullName>
    </recommendedName>
</protein>
<feature type="compositionally biased region" description="Polar residues" evidence="3">
    <location>
        <begin position="13"/>
        <end position="42"/>
    </location>
</feature>
<dbReference type="PROSITE" id="PS50222">
    <property type="entry name" value="EF_HAND_2"/>
    <property type="match status" value="2"/>
</dbReference>
<dbReference type="FunFam" id="1.10.238.10:FF:000003">
    <property type="entry name" value="Calmodulin A"/>
    <property type="match status" value="1"/>
</dbReference>
<keyword evidence="6" id="KW-1185">Reference proteome</keyword>
<dbReference type="SUPFAM" id="SSF47473">
    <property type="entry name" value="EF-hand"/>
    <property type="match status" value="1"/>
</dbReference>
<evidence type="ECO:0000313" key="5">
    <source>
        <dbReference type="EMBL" id="OXV09504.1"/>
    </source>
</evidence>
<evidence type="ECO:0000256" key="2">
    <source>
        <dbReference type="ARBA" id="ARBA00022837"/>
    </source>
</evidence>
<keyword evidence="2" id="KW-0106">Calcium</keyword>
<dbReference type="InterPro" id="IPR050403">
    <property type="entry name" value="Myosin_RLC"/>
</dbReference>
<dbReference type="GO" id="GO:0005509">
    <property type="term" value="F:calcium ion binding"/>
    <property type="evidence" value="ECO:0007669"/>
    <property type="project" value="InterPro"/>
</dbReference>
<dbReference type="InterPro" id="IPR018247">
    <property type="entry name" value="EF_Hand_1_Ca_BS"/>
</dbReference>
<accession>A0A232LZJ3</accession>
<dbReference type="EMBL" id="NPHW01003494">
    <property type="protein sequence ID" value="OXV09504.1"/>
    <property type="molecule type" value="Genomic_DNA"/>
</dbReference>
<name>A0A232LZJ3_9EURO</name>
<dbReference type="CDD" id="cd00051">
    <property type="entry name" value="EFh"/>
    <property type="match status" value="1"/>
</dbReference>
<reference evidence="5 6" key="1">
    <citation type="journal article" date="2015" name="Environ. Microbiol.">
        <title>Metagenome sequence of Elaphomyces granulatus from sporocarp tissue reveals Ascomycota ectomycorrhizal fingerprints of genome expansion and a Proteobacteria-rich microbiome.</title>
        <authorList>
            <person name="Quandt C.A."/>
            <person name="Kohler A."/>
            <person name="Hesse C.N."/>
            <person name="Sharpton T.J."/>
            <person name="Martin F."/>
            <person name="Spatafora J.W."/>
        </authorList>
    </citation>
    <scope>NUCLEOTIDE SEQUENCE [LARGE SCALE GENOMIC DNA]</scope>
    <source>
        <strain evidence="5 6">OSC145934</strain>
    </source>
</reference>
<evidence type="ECO:0000256" key="1">
    <source>
        <dbReference type="ARBA" id="ARBA00022737"/>
    </source>
</evidence>
<feature type="region of interest" description="Disordered" evidence="3">
    <location>
        <begin position="1"/>
        <end position="106"/>
    </location>
</feature>
<dbReference type="AlphaFoldDB" id="A0A232LZJ3"/>
<evidence type="ECO:0000313" key="6">
    <source>
        <dbReference type="Proteomes" id="UP000243515"/>
    </source>
</evidence>
<feature type="compositionally biased region" description="Polar residues" evidence="3">
    <location>
        <begin position="50"/>
        <end position="62"/>
    </location>
</feature>